<dbReference type="OrthoDB" id="4494559at2759"/>
<keyword evidence="2" id="KW-1185">Reference proteome</keyword>
<reference evidence="2" key="1">
    <citation type="journal article" date="2017" name="Genome Biol.">
        <title>Comparative genomics reveals high biological diversity and specific adaptations in the industrially and medically important fungal genus Aspergillus.</title>
        <authorList>
            <person name="de Vries R.P."/>
            <person name="Riley R."/>
            <person name="Wiebenga A."/>
            <person name="Aguilar-Osorio G."/>
            <person name="Amillis S."/>
            <person name="Uchima C.A."/>
            <person name="Anderluh G."/>
            <person name="Asadollahi M."/>
            <person name="Askin M."/>
            <person name="Barry K."/>
            <person name="Battaglia E."/>
            <person name="Bayram O."/>
            <person name="Benocci T."/>
            <person name="Braus-Stromeyer S.A."/>
            <person name="Caldana C."/>
            <person name="Canovas D."/>
            <person name="Cerqueira G.C."/>
            <person name="Chen F."/>
            <person name="Chen W."/>
            <person name="Choi C."/>
            <person name="Clum A."/>
            <person name="Dos Santos R.A."/>
            <person name="Damasio A.R."/>
            <person name="Diallinas G."/>
            <person name="Emri T."/>
            <person name="Fekete E."/>
            <person name="Flipphi M."/>
            <person name="Freyberg S."/>
            <person name="Gallo A."/>
            <person name="Gournas C."/>
            <person name="Habgood R."/>
            <person name="Hainaut M."/>
            <person name="Harispe M.L."/>
            <person name="Henrissat B."/>
            <person name="Hilden K.S."/>
            <person name="Hope R."/>
            <person name="Hossain A."/>
            <person name="Karabika E."/>
            <person name="Karaffa L."/>
            <person name="Karanyi Z."/>
            <person name="Krasevec N."/>
            <person name="Kuo A."/>
            <person name="Kusch H."/>
            <person name="LaButti K."/>
            <person name="Lagendijk E.L."/>
            <person name="Lapidus A."/>
            <person name="Levasseur A."/>
            <person name="Lindquist E."/>
            <person name="Lipzen A."/>
            <person name="Logrieco A.F."/>
            <person name="MacCabe A."/>
            <person name="Maekelae M.R."/>
            <person name="Malavazi I."/>
            <person name="Melin P."/>
            <person name="Meyer V."/>
            <person name="Mielnichuk N."/>
            <person name="Miskei M."/>
            <person name="Molnar A.P."/>
            <person name="Mule G."/>
            <person name="Ngan C.Y."/>
            <person name="Orejas M."/>
            <person name="Orosz E."/>
            <person name="Ouedraogo J.P."/>
            <person name="Overkamp K.M."/>
            <person name="Park H.-S."/>
            <person name="Perrone G."/>
            <person name="Piumi F."/>
            <person name="Punt P.J."/>
            <person name="Ram A.F."/>
            <person name="Ramon A."/>
            <person name="Rauscher S."/>
            <person name="Record E."/>
            <person name="Riano-Pachon D.M."/>
            <person name="Robert V."/>
            <person name="Roehrig J."/>
            <person name="Ruller R."/>
            <person name="Salamov A."/>
            <person name="Salih N.S."/>
            <person name="Samson R.A."/>
            <person name="Sandor E."/>
            <person name="Sanguinetti M."/>
            <person name="Schuetze T."/>
            <person name="Sepcic K."/>
            <person name="Shelest E."/>
            <person name="Sherlock G."/>
            <person name="Sophianopoulou V."/>
            <person name="Squina F.M."/>
            <person name="Sun H."/>
            <person name="Susca A."/>
            <person name="Todd R.B."/>
            <person name="Tsang A."/>
            <person name="Unkles S.E."/>
            <person name="van de Wiele N."/>
            <person name="van Rossen-Uffink D."/>
            <person name="Oliveira J.V."/>
            <person name="Vesth T.C."/>
            <person name="Visser J."/>
            <person name="Yu J.-H."/>
            <person name="Zhou M."/>
            <person name="Andersen M.R."/>
            <person name="Archer D.B."/>
            <person name="Baker S.E."/>
            <person name="Benoit I."/>
            <person name="Brakhage A.A."/>
            <person name="Braus G.H."/>
            <person name="Fischer R."/>
            <person name="Frisvad J.C."/>
            <person name="Goldman G.H."/>
            <person name="Houbraken J."/>
            <person name="Oakley B."/>
            <person name="Pocsi I."/>
            <person name="Scazzocchio C."/>
            <person name="Seiboth B."/>
            <person name="vanKuyk P.A."/>
            <person name="Wortman J."/>
            <person name="Dyer P.S."/>
            <person name="Grigoriev I.V."/>
        </authorList>
    </citation>
    <scope>NUCLEOTIDE SEQUENCE [LARGE SCALE GENOMIC DNA]</scope>
    <source>
        <strain evidence="2">CBS 593.65</strain>
    </source>
</reference>
<dbReference type="Proteomes" id="UP000184356">
    <property type="component" value="Unassembled WGS sequence"/>
</dbReference>
<organism evidence="1 2">
    <name type="scientific">Aspergillus sydowii CBS 593.65</name>
    <dbReference type="NCBI Taxonomy" id="1036612"/>
    <lineage>
        <taxon>Eukaryota</taxon>
        <taxon>Fungi</taxon>
        <taxon>Dikarya</taxon>
        <taxon>Ascomycota</taxon>
        <taxon>Pezizomycotina</taxon>
        <taxon>Eurotiomycetes</taxon>
        <taxon>Eurotiomycetidae</taxon>
        <taxon>Eurotiales</taxon>
        <taxon>Aspergillaceae</taxon>
        <taxon>Aspergillus</taxon>
        <taxon>Aspergillus subgen. Nidulantes</taxon>
    </lineage>
</organism>
<name>A0A1L9TA53_9EURO</name>
<dbReference type="VEuPathDB" id="FungiDB:ASPSYDRAFT_407738"/>
<evidence type="ECO:0000313" key="1">
    <source>
        <dbReference type="EMBL" id="OJJ56245.1"/>
    </source>
</evidence>
<evidence type="ECO:0000313" key="2">
    <source>
        <dbReference type="Proteomes" id="UP000184356"/>
    </source>
</evidence>
<dbReference type="AlphaFoldDB" id="A0A1L9TA53"/>
<dbReference type="GeneID" id="63762219"/>
<protein>
    <submittedName>
        <fullName evidence="1">Uncharacterized protein</fullName>
    </submittedName>
</protein>
<accession>A0A1L9TA53</accession>
<gene>
    <name evidence="1" type="ORF">ASPSYDRAFT_407738</name>
</gene>
<dbReference type="EMBL" id="KV878591">
    <property type="protein sequence ID" value="OJJ56245.1"/>
    <property type="molecule type" value="Genomic_DNA"/>
</dbReference>
<dbReference type="RefSeq" id="XP_040700051.1">
    <property type="nucleotide sequence ID" value="XM_040846146.1"/>
</dbReference>
<sequence length="243" mass="27666">MGECIERVEWLIGKGASLHSPRTNTGSVPSHHISRNITYLMSKLLQFIPTTTVGSPEDMWNRNRDLIGVVYGSGHTDDCSCSCSIAGCTPISMALRIILGDPWDHGPVLWFSGKEKECIFQRFILDTPNVATAARDVLRFITFTDLGLTHTCCRFQCGYHGIRDAPFDEAEAAEIQDEEELLLMDFERLLGGVIQEYDQLSLPLLEYIRTRWCRRVREYLWKNGEEVDSDSLCNRLDPDFARQ</sequence>
<proteinExistence type="predicted"/>